<dbReference type="PANTHER" id="PTHR33371:SF15">
    <property type="entry name" value="LIPOPROTEIN LPRN"/>
    <property type="match status" value="1"/>
</dbReference>
<feature type="domain" description="Mce/MlaD" evidence="2">
    <location>
        <begin position="42"/>
        <end position="114"/>
    </location>
</feature>
<keyword evidence="4" id="KW-1185">Reference proteome</keyword>
<evidence type="ECO:0000256" key="1">
    <source>
        <dbReference type="SAM" id="SignalP"/>
    </source>
</evidence>
<dbReference type="Pfam" id="PF02470">
    <property type="entry name" value="MlaD"/>
    <property type="match status" value="1"/>
</dbReference>
<feature type="chain" id="PRO_5045525760" evidence="1">
    <location>
        <begin position="22"/>
        <end position="344"/>
    </location>
</feature>
<evidence type="ECO:0000313" key="4">
    <source>
        <dbReference type="Proteomes" id="UP001526201"/>
    </source>
</evidence>
<sequence length="344" mass="36136">MNRPILRAVGGLLTTVTVVLAAGCALDPTRLPVPGSYVAGAKYSIKIEFSSVLNLPARAKVDSGGVQIGVLDRVQLAASTAVAYVDISANVTLPQDTRAELRQATVLGDTYIALFTPAAPSPVPLHNGDTIPLRNTVPADNVEDVLRSVSNLVSGGELGTLQDTVINLNKAFPKDPAELTRIQRKLSGVLDDLAANQDTIDGILSGAENISNSLAANTKTFDRLVTEGPAKLEGLGSVTLSIVDLIINAAVLGRNLTPLLDPITPDLLRILSYVGPFIASVSTADTTIPVISNKLIELIRDKLIPFFGQGGPKYTVSEINSPGMDPTSRANQVISAMQTMGLLK</sequence>
<proteinExistence type="predicted"/>
<dbReference type="PANTHER" id="PTHR33371">
    <property type="entry name" value="INTERMEMBRANE PHOSPHOLIPID TRANSPORT SYSTEM BINDING PROTEIN MLAD-RELATED"/>
    <property type="match status" value="1"/>
</dbReference>
<accession>A0ABT3CG19</accession>
<dbReference type="Proteomes" id="UP001526201">
    <property type="component" value="Unassembled WGS sequence"/>
</dbReference>
<name>A0ABT3CG19_9MYCO</name>
<evidence type="ECO:0000313" key="3">
    <source>
        <dbReference type="EMBL" id="MCV7228364.1"/>
    </source>
</evidence>
<dbReference type="EMBL" id="JACKTY010000033">
    <property type="protein sequence ID" value="MCV7228364.1"/>
    <property type="molecule type" value="Genomic_DNA"/>
</dbReference>
<keyword evidence="1" id="KW-0732">Signal</keyword>
<protein>
    <submittedName>
        <fullName evidence="3">MCE family protein</fullName>
    </submittedName>
</protein>
<comment type="caution">
    <text evidence="3">The sequence shown here is derived from an EMBL/GenBank/DDBJ whole genome shotgun (WGS) entry which is preliminary data.</text>
</comment>
<feature type="signal peptide" evidence="1">
    <location>
        <begin position="1"/>
        <end position="21"/>
    </location>
</feature>
<dbReference type="PROSITE" id="PS51257">
    <property type="entry name" value="PROKAR_LIPOPROTEIN"/>
    <property type="match status" value="1"/>
</dbReference>
<reference evidence="3 4" key="1">
    <citation type="journal article" date="2022" name="BMC Genomics">
        <title>Comparative genome analysis of mycobacteria focusing on tRNA and non-coding RNA.</title>
        <authorList>
            <person name="Behra P.R.K."/>
            <person name="Pettersson B.M.F."/>
            <person name="Ramesh M."/>
            <person name="Das S."/>
            <person name="Dasgupta S."/>
            <person name="Kirsebom L.A."/>
        </authorList>
    </citation>
    <scope>NUCLEOTIDE SEQUENCE [LARGE SCALE GENOMIC DNA]</scope>
    <source>
        <strain evidence="3 4">DSM 44078</strain>
    </source>
</reference>
<dbReference type="InterPro" id="IPR052336">
    <property type="entry name" value="MlaD_Phospholipid_Transporter"/>
</dbReference>
<organism evidence="3 4">
    <name type="scientific">Mycolicibacterium komossense</name>
    <dbReference type="NCBI Taxonomy" id="1779"/>
    <lineage>
        <taxon>Bacteria</taxon>
        <taxon>Bacillati</taxon>
        <taxon>Actinomycetota</taxon>
        <taxon>Actinomycetes</taxon>
        <taxon>Mycobacteriales</taxon>
        <taxon>Mycobacteriaceae</taxon>
        <taxon>Mycolicibacterium</taxon>
    </lineage>
</organism>
<dbReference type="InterPro" id="IPR003399">
    <property type="entry name" value="Mce/MlaD"/>
</dbReference>
<evidence type="ECO:0000259" key="2">
    <source>
        <dbReference type="Pfam" id="PF02470"/>
    </source>
</evidence>
<gene>
    <name evidence="3" type="ORF">H7J73_20330</name>
</gene>